<accession>A0ABV6A0U3</accession>
<gene>
    <name evidence="2" type="ORF">ACFFQA_22730</name>
</gene>
<proteinExistence type="predicted"/>
<keyword evidence="1" id="KW-1133">Transmembrane helix</keyword>
<evidence type="ECO:0000313" key="3">
    <source>
        <dbReference type="Proteomes" id="UP001589693"/>
    </source>
</evidence>
<protein>
    <submittedName>
        <fullName evidence="2">Uncharacterized protein</fullName>
    </submittedName>
</protein>
<dbReference type="EMBL" id="JBHLZU010000018">
    <property type="protein sequence ID" value="MFB9906760.1"/>
    <property type="molecule type" value="Genomic_DNA"/>
</dbReference>
<dbReference type="Proteomes" id="UP001589693">
    <property type="component" value="Unassembled WGS sequence"/>
</dbReference>
<name>A0ABV6A0U3_9PSEU</name>
<feature type="transmembrane region" description="Helical" evidence="1">
    <location>
        <begin position="46"/>
        <end position="71"/>
    </location>
</feature>
<sequence>MTRHNWLPARPGHVVVVTGFPRWWMWNPVADLTAVRRLAQRKRIRSVLGVFGGIGAAFGVPAATVLLLLGITFTNVLVVALVPGAVVVALAGVFLAAEAVRGRVSGRTHAEVEQLMVVVADEEDVVAWTHFEGYPEDRQLARSLCEPLTSIQRSGIVELDLVDHAALAALERRVWLTLVELRDQLVLRSDVAEARTRPAFAGIAAEMQREVDRLNTVVHKLFRGLDDFDRAIRRFETERAYDAHARRSLLPGNDITVPSKMPERLLAMQEALRRVVTG</sequence>
<dbReference type="RefSeq" id="WP_377855589.1">
    <property type="nucleotide sequence ID" value="NZ_JBHLZU010000018.1"/>
</dbReference>
<feature type="transmembrane region" description="Helical" evidence="1">
    <location>
        <begin position="77"/>
        <end position="97"/>
    </location>
</feature>
<organism evidence="2 3">
    <name type="scientific">Allokutzneria oryzae</name>
    <dbReference type="NCBI Taxonomy" id="1378989"/>
    <lineage>
        <taxon>Bacteria</taxon>
        <taxon>Bacillati</taxon>
        <taxon>Actinomycetota</taxon>
        <taxon>Actinomycetes</taxon>
        <taxon>Pseudonocardiales</taxon>
        <taxon>Pseudonocardiaceae</taxon>
        <taxon>Allokutzneria</taxon>
    </lineage>
</organism>
<keyword evidence="1" id="KW-0812">Transmembrane</keyword>
<reference evidence="2 3" key="1">
    <citation type="submission" date="2024-09" db="EMBL/GenBank/DDBJ databases">
        <authorList>
            <person name="Sun Q."/>
            <person name="Mori K."/>
        </authorList>
    </citation>
    <scope>NUCLEOTIDE SEQUENCE [LARGE SCALE GENOMIC DNA]</scope>
    <source>
        <strain evidence="2 3">TBRC 7907</strain>
    </source>
</reference>
<evidence type="ECO:0000256" key="1">
    <source>
        <dbReference type="SAM" id="Phobius"/>
    </source>
</evidence>
<keyword evidence="3" id="KW-1185">Reference proteome</keyword>
<comment type="caution">
    <text evidence="2">The sequence shown here is derived from an EMBL/GenBank/DDBJ whole genome shotgun (WGS) entry which is preliminary data.</text>
</comment>
<evidence type="ECO:0000313" key="2">
    <source>
        <dbReference type="EMBL" id="MFB9906760.1"/>
    </source>
</evidence>
<keyword evidence="1" id="KW-0472">Membrane</keyword>